<accession>A0A067NWK6</accession>
<feature type="transmembrane region" description="Helical" evidence="1">
    <location>
        <begin position="119"/>
        <end position="138"/>
    </location>
</feature>
<dbReference type="VEuPathDB" id="FungiDB:PLEOSDRAFT_1100928"/>
<evidence type="ECO:0000256" key="1">
    <source>
        <dbReference type="SAM" id="Phobius"/>
    </source>
</evidence>
<reference evidence="3" key="1">
    <citation type="journal article" date="2014" name="Proc. Natl. Acad. Sci. U.S.A.">
        <title>Extensive sampling of basidiomycete genomes demonstrates inadequacy of the white-rot/brown-rot paradigm for wood decay fungi.</title>
        <authorList>
            <person name="Riley R."/>
            <person name="Salamov A.A."/>
            <person name="Brown D.W."/>
            <person name="Nagy L.G."/>
            <person name="Floudas D."/>
            <person name="Held B.W."/>
            <person name="Levasseur A."/>
            <person name="Lombard V."/>
            <person name="Morin E."/>
            <person name="Otillar R."/>
            <person name="Lindquist E.A."/>
            <person name="Sun H."/>
            <person name="LaButti K.M."/>
            <person name="Schmutz J."/>
            <person name="Jabbour D."/>
            <person name="Luo H."/>
            <person name="Baker S.E."/>
            <person name="Pisabarro A.G."/>
            <person name="Walton J.D."/>
            <person name="Blanchette R.A."/>
            <person name="Henrissat B."/>
            <person name="Martin F."/>
            <person name="Cullen D."/>
            <person name="Hibbett D.S."/>
            <person name="Grigoriev I.V."/>
        </authorList>
    </citation>
    <scope>NUCLEOTIDE SEQUENCE [LARGE SCALE GENOMIC DNA]</scope>
    <source>
        <strain evidence="3">PC15</strain>
    </source>
</reference>
<feature type="transmembrane region" description="Helical" evidence="1">
    <location>
        <begin position="12"/>
        <end position="32"/>
    </location>
</feature>
<gene>
    <name evidence="2" type="ORF">PLEOSDRAFT_1100928</name>
</gene>
<dbReference type="EMBL" id="KL198005">
    <property type="protein sequence ID" value="KDQ32443.1"/>
    <property type="molecule type" value="Genomic_DNA"/>
</dbReference>
<name>A0A067NWK6_PLEO1</name>
<keyword evidence="1" id="KW-0812">Transmembrane</keyword>
<protein>
    <submittedName>
        <fullName evidence="2">Uncharacterized protein</fullName>
    </submittedName>
</protein>
<keyword evidence="1" id="KW-1133">Transmembrane helix</keyword>
<dbReference type="HOGENOM" id="CLU_1305302_0_0_1"/>
<evidence type="ECO:0000313" key="2">
    <source>
        <dbReference type="EMBL" id="KDQ32443.1"/>
    </source>
</evidence>
<keyword evidence="1" id="KW-0472">Membrane</keyword>
<sequence length="211" mass="22516">MAFMCIVGKIGVRMSLLISSTGDIVYAGNLYLNSKNGTQWFLMFGSILSGITDSLMYAVEGPIITCLYTSAPPTNCTNQNAPQHTPSPHGAAACSPYGSPCAHCSSCSTLVTMATQTTLFWIIGQIIVLSYMTGTLRGVECAGQAVAYGIKSSDTMDWLSIGLNVGLFVLAIPFAWAVIRKIGVESFKNIESDVASTDEKSDTPDSKEEWA</sequence>
<organism evidence="2 3">
    <name type="scientific">Pleurotus ostreatus (strain PC15)</name>
    <name type="common">Oyster mushroom</name>
    <dbReference type="NCBI Taxonomy" id="1137138"/>
    <lineage>
        <taxon>Eukaryota</taxon>
        <taxon>Fungi</taxon>
        <taxon>Dikarya</taxon>
        <taxon>Basidiomycota</taxon>
        <taxon>Agaricomycotina</taxon>
        <taxon>Agaricomycetes</taxon>
        <taxon>Agaricomycetidae</taxon>
        <taxon>Agaricales</taxon>
        <taxon>Pleurotineae</taxon>
        <taxon>Pleurotaceae</taxon>
        <taxon>Pleurotus</taxon>
    </lineage>
</organism>
<dbReference type="AlphaFoldDB" id="A0A067NWK6"/>
<dbReference type="Proteomes" id="UP000027073">
    <property type="component" value="Unassembled WGS sequence"/>
</dbReference>
<proteinExistence type="predicted"/>
<feature type="transmembrane region" description="Helical" evidence="1">
    <location>
        <begin position="158"/>
        <end position="179"/>
    </location>
</feature>
<dbReference type="InParanoid" id="A0A067NWK6"/>
<evidence type="ECO:0000313" key="3">
    <source>
        <dbReference type="Proteomes" id="UP000027073"/>
    </source>
</evidence>